<evidence type="ECO:0008006" key="3">
    <source>
        <dbReference type="Google" id="ProtNLM"/>
    </source>
</evidence>
<dbReference type="AlphaFoldDB" id="D6WUM0"/>
<dbReference type="PhylomeDB" id="D6WUM0"/>
<dbReference type="PANTHER" id="PTHR31511">
    <property type="entry name" value="PROTEIN CBG23764"/>
    <property type="match status" value="1"/>
</dbReference>
<gene>
    <name evidence="1" type="primary">GLEAN_06145</name>
    <name evidence="1" type="ORF">TcasGA2_TC006145</name>
</gene>
<evidence type="ECO:0000313" key="1">
    <source>
        <dbReference type="EMBL" id="EFA08493.1"/>
    </source>
</evidence>
<keyword evidence="2" id="KW-1185">Reference proteome</keyword>
<proteinExistence type="predicted"/>
<reference evidence="1 2" key="2">
    <citation type="journal article" date="2010" name="Nucleic Acids Res.">
        <title>BeetleBase in 2010: revisions to provide comprehensive genomic information for Tribolium castaneum.</title>
        <authorList>
            <person name="Kim H.S."/>
            <person name="Murphy T."/>
            <person name="Xia J."/>
            <person name="Caragea D."/>
            <person name="Park Y."/>
            <person name="Beeman R.W."/>
            <person name="Lorenzen M.D."/>
            <person name="Butcher S."/>
            <person name="Manak J.R."/>
            <person name="Brown S.J."/>
        </authorList>
    </citation>
    <scope>GENOME REANNOTATION</scope>
    <source>
        <strain evidence="1 2">Georgia GA2</strain>
    </source>
</reference>
<dbReference type="eggNOG" id="ENOG502SIDR">
    <property type="taxonomic scope" value="Eukaryota"/>
</dbReference>
<dbReference type="GO" id="GO:0042575">
    <property type="term" value="C:DNA polymerase complex"/>
    <property type="evidence" value="ECO:0007669"/>
    <property type="project" value="UniProtKB-ARBA"/>
</dbReference>
<dbReference type="InParanoid" id="D6WUM0"/>
<organism evidence="1 2">
    <name type="scientific">Tribolium castaneum</name>
    <name type="common">Red flour beetle</name>
    <dbReference type="NCBI Taxonomy" id="7070"/>
    <lineage>
        <taxon>Eukaryota</taxon>
        <taxon>Metazoa</taxon>
        <taxon>Ecdysozoa</taxon>
        <taxon>Arthropoda</taxon>
        <taxon>Hexapoda</taxon>
        <taxon>Insecta</taxon>
        <taxon>Pterygota</taxon>
        <taxon>Neoptera</taxon>
        <taxon>Endopterygota</taxon>
        <taxon>Coleoptera</taxon>
        <taxon>Polyphaga</taxon>
        <taxon>Cucujiformia</taxon>
        <taxon>Tenebrionidae</taxon>
        <taxon>Tenebrionidae incertae sedis</taxon>
        <taxon>Tribolium</taxon>
    </lineage>
</organism>
<sequence length="635" mass="74629">MEKLSYHQERSYKESNICHICNKTIESDQIKVRDHNHLTGKFRGPAHQRCNLNYQDSYTIPVVFHNLSGYDAHFIIKELSTAFAGNIKLLPINKEKYISFSKSVGGTNVTFRFIDSFRFMSKSLDQLSSNLKAEQKIITRKFCKTNEEFNLLIKKGVFPYDYVDSWDKLNETILPSKKDFYSTMHESNISEDSYKHAETVWQTFKIQTLGEYSDLYLRTDVILLADVFETFRETCLNTYKLDPLHYFTLPGLTFDAMLKSTGICLELLSDIDMIMFIERGIRGGVSQCSNRYAKANNHYMKDGYNSNEELSYLMYFDVNNLYGAAMSQYLPYGNFRFLEDFNITEILNTSDTSNDGYIIECDLEYPTPLHDLHSDLPLAPQHLKPPNSKSKLEKLLLTLFPKINYIVHYRNLKMYLRLGLKITKVHRVLTFNQSPWLKEYIDLNTRLRQQSQNEFEKDFFKLMINAIYMTEDIYKNIKEDIHRFDTSDYKLDNKFNIELKNKKCPGLMKDENHGKIMLEFVGLRSKMYSYTVDSDTEDEEHDYDEVGPAIKRKKFVKKSKGCTKSSIKHITFNDYKKCLFDLDIFRSTQRLIRSKKHSVYSIKQEKVVLSPYDDKRILLRNTTDTRPWGYAINLT</sequence>
<reference evidence="1 2" key="1">
    <citation type="journal article" date="2008" name="Nature">
        <title>The genome of the model beetle and pest Tribolium castaneum.</title>
        <authorList>
            <consortium name="Tribolium Genome Sequencing Consortium"/>
            <person name="Richards S."/>
            <person name="Gibbs R.A."/>
            <person name="Weinstock G.M."/>
            <person name="Brown S.J."/>
            <person name="Denell R."/>
            <person name="Beeman R.W."/>
            <person name="Gibbs R."/>
            <person name="Beeman R.W."/>
            <person name="Brown S.J."/>
            <person name="Bucher G."/>
            <person name="Friedrich M."/>
            <person name="Grimmelikhuijzen C.J."/>
            <person name="Klingler M."/>
            <person name="Lorenzen M."/>
            <person name="Richards S."/>
            <person name="Roth S."/>
            <person name="Schroder R."/>
            <person name="Tautz D."/>
            <person name="Zdobnov E.M."/>
            <person name="Muzny D."/>
            <person name="Gibbs R.A."/>
            <person name="Weinstock G.M."/>
            <person name="Attaway T."/>
            <person name="Bell S."/>
            <person name="Buhay C.J."/>
            <person name="Chandrabose M.N."/>
            <person name="Chavez D."/>
            <person name="Clerk-Blankenburg K.P."/>
            <person name="Cree A."/>
            <person name="Dao M."/>
            <person name="Davis C."/>
            <person name="Chacko J."/>
            <person name="Dinh H."/>
            <person name="Dugan-Rocha S."/>
            <person name="Fowler G."/>
            <person name="Garner T.T."/>
            <person name="Garnes J."/>
            <person name="Gnirke A."/>
            <person name="Hawes A."/>
            <person name="Hernandez J."/>
            <person name="Hines S."/>
            <person name="Holder M."/>
            <person name="Hume J."/>
            <person name="Jhangiani S.N."/>
            <person name="Joshi V."/>
            <person name="Khan Z.M."/>
            <person name="Jackson L."/>
            <person name="Kovar C."/>
            <person name="Kowis A."/>
            <person name="Lee S."/>
            <person name="Lewis L.R."/>
            <person name="Margolis J."/>
            <person name="Morgan M."/>
            <person name="Nazareth L.V."/>
            <person name="Nguyen N."/>
            <person name="Okwuonu G."/>
            <person name="Parker D."/>
            <person name="Richards S."/>
            <person name="Ruiz S.J."/>
            <person name="Santibanez J."/>
            <person name="Savard J."/>
            <person name="Scherer S.E."/>
            <person name="Schneider B."/>
            <person name="Sodergren E."/>
            <person name="Tautz D."/>
            <person name="Vattahil S."/>
            <person name="Villasana D."/>
            <person name="White C.S."/>
            <person name="Wright R."/>
            <person name="Park Y."/>
            <person name="Beeman R.W."/>
            <person name="Lord J."/>
            <person name="Oppert B."/>
            <person name="Lorenzen M."/>
            <person name="Brown S."/>
            <person name="Wang L."/>
            <person name="Savard J."/>
            <person name="Tautz D."/>
            <person name="Richards S."/>
            <person name="Weinstock G."/>
            <person name="Gibbs R.A."/>
            <person name="Liu Y."/>
            <person name="Worley K."/>
            <person name="Weinstock G."/>
            <person name="Elsik C.G."/>
            <person name="Reese J.T."/>
            <person name="Elhaik E."/>
            <person name="Landan G."/>
            <person name="Graur D."/>
            <person name="Arensburger P."/>
            <person name="Atkinson P."/>
            <person name="Beeman R.W."/>
            <person name="Beidler J."/>
            <person name="Brown S.J."/>
            <person name="Demuth J.P."/>
            <person name="Drury D.W."/>
            <person name="Du Y.Z."/>
            <person name="Fujiwara H."/>
            <person name="Lorenzen M."/>
            <person name="Maselli V."/>
            <person name="Osanai M."/>
            <person name="Park Y."/>
            <person name="Robertson H.M."/>
            <person name="Tu Z."/>
            <person name="Wang J.J."/>
            <person name="Wang S."/>
            <person name="Richards S."/>
            <person name="Song H."/>
            <person name="Zhang L."/>
            <person name="Sodergren E."/>
            <person name="Werner D."/>
            <person name="Stanke M."/>
            <person name="Morgenstern B."/>
            <person name="Solovyev V."/>
            <person name="Kosarev P."/>
            <person name="Brown G."/>
            <person name="Chen H.C."/>
            <person name="Ermolaeva O."/>
            <person name="Hlavina W."/>
            <person name="Kapustin Y."/>
            <person name="Kiryutin B."/>
            <person name="Kitts P."/>
            <person name="Maglott D."/>
            <person name="Pruitt K."/>
            <person name="Sapojnikov V."/>
            <person name="Souvorov A."/>
            <person name="Mackey A.J."/>
            <person name="Waterhouse R.M."/>
            <person name="Wyder S."/>
            <person name="Zdobnov E.M."/>
            <person name="Zdobnov E.M."/>
            <person name="Wyder S."/>
            <person name="Kriventseva E.V."/>
            <person name="Kadowaki T."/>
            <person name="Bork P."/>
            <person name="Aranda M."/>
            <person name="Bao R."/>
            <person name="Beermann A."/>
            <person name="Berns N."/>
            <person name="Bolognesi R."/>
            <person name="Bonneton F."/>
            <person name="Bopp D."/>
            <person name="Brown S.J."/>
            <person name="Bucher G."/>
            <person name="Butts T."/>
            <person name="Chaumot A."/>
            <person name="Denell R.E."/>
            <person name="Ferrier D.E."/>
            <person name="Friedrich M."/>
            <person name="Gordon C.M."/>
            <person name="Jindra M."/>
            <person name="Klingler M."/>
            <person name="Lan Q."/>
            <person name="Lattorff H.M."/>
            <person name="Laudet V."/>
            <person name="von Levetsow C."/>
            <person name="Liu Z."/>
            <person name="Lutz R."/>
            <person name="Lynch J.A."/>
            <person name="da Fonseca R.N."/>
            <person name="Posnien N."/>
            <person name="Reuter R."/>
            <person name="Roth S."/>
            <person name="Savard J."/>
            <person name="Schinko J.B."/>
            <person name="Schmitt C."/>
            <person name="Schoppmeier M."/>
            <person name="Schroder R."/>
            <person name="Shippy T.D."/>
            <person name="Simonnet F."/>
            <person name="Marques-Souza H."/>
            <person name="Tautz D."/>
            <person name="Tomoyasu Y."/>
            <person name="Trauner J."/>
            <person name="Van der Zee M."/>
            <person name="Vervoort M."/>
            <person name="Wittkopp N."/>
            <person name="Wimmer E.A."/>
            <person name="Yang X."/>
            <person name="Jones A.K."/>
            <person name="Sattelle D.B."/>
            <person name="Ebert P.R."/>
            <person name="Nelson D."/>
            <person name="Scott J.G."/>
            <person name="Beeman R.W."/>
            <person name="Muthukrishnan S."/>
            <person name="Kramer K.J."/>
            <person name="Arakane Y."/>
            <person name="Beeman R.W."/>
            <person name="Zhu Q."/>
            <person name="Hogenkamp D."/>
            <person name="Dixit R."/>
            <person name="Oppert B."/>
            <person name="Jiang H."/>
            <person name="Zou Z."/>
            <person name="Marshall J."/>
            <person name="Elpidina E."/>
            <person name="Vinokurov K."/>
            <person name="Oppert C."/>
            <person name="Zou Z."/>
            <person name="Evans J."/>
            <person name="Lu Z."/>
            <person name="Zhao P."/>
            <person name="Sumathipala N."/>
            <person name="Altincicek B."/>
            <person name="Vilcinskas A."/>
            <person name="Williams M."/>
            <person name="Hultmark D."/>
            <person name="Hetru C."/>
            <person name="Jiang H."/>
            <person name="Grimmelikhuijzen C.J."/>
            <person name="Hauser F."/>
            <person name="Cazzamali G."/>
            <person name="Williamson M."/>
            <person name="Park Y."/>
            <person name="Li B."/>
            <person name="Tanaka Y."/>
            <person name="Predel R."/>
            <person name="Neupert S."/>
            <person name="Schachtner J."/>
            <person name="Verleyen P."/>
            <person name="Raible F."/>
            <person name="Bork P."/>
            <person name="Friedrich M."/>
            <person name="Walden K.K."/>
            <person name="Robertson H.M."/>
            <person name="Angeli S."/>
            <person name="Foret S."/>
            <person name="Bucher G."/>
            <person name="Schuetz S."/>
            <person name="Maleszka R."/>
            <person name="Wimmer E.A."/>
            <person name="Beeman R.W."/>
            <person name="Lorenzen M."/>
            <person name="Tomoyasu Y."/>
            <person name="Miller S.C."/>
            <person name="Grossmann D."/>
            <person name="Bucher G."/>
        </authorList>
    </citation>
    <scope>NUCLEOTIDE SEQUENCE [LARGE SCALE GENOMIC DNA]</scope>
    <source>
        <strain evidence="1 2">Georgia GA2</strain>
    </source>
</reference>
<dbReference type="InterPro" id="IPR044925">
    <property type="entry name" value="His-Me_finger_sf"/>
</dbReference>
<dbReference type="Gene3D" id="3.40.1800.10">
    <property type="entry name" value="His-Me finger endonucleases"/>
    <property type="match status" value="1"/>
</dbReference>
<protein>
    <recommendedName>
        <fullName evidence="3">DNA-directed DNA polymerase</fullName>
    </recommendedName>
</protein>
<dbReference type="InterPro" id="IPR038563">
    <property type="entry name" value="Endonuclease_7_sf"/>
</dbReference>
<dbReference type="GO" id="GO:0071897">
    <property type="term" value="P:DNA biosynthetic process"/>
    <property type="evidence" value="ECO:0007669"/>
    <property type="project" value="UniProtKB-ARBA"/>
</dbReference>
<dbReference type="Proteomes" id="UP000007266">
    <property type="component" value="Linkage group 8"/>
</dbReference>
<dbReference type="InterPro" id="IPR012337">
    <property type="entry name" value="RNaseH-like_sf"/>
</dbReference>
<dbReference type="SUPFAM" id="SSF56672">
    <property type="entry name" value="DNA/RNA polymerases"/>
    <property type="match status" value="1"/>
</dbReference>
<dbReference type="OMA" id="KESNICH"/>
<accession>D6WUM0</accession>
<dbReference type="SUPFAM" id="SSF54060">
    <property type="entry name" value="His-Me finger endonucleases"/>
    <property type="match status" value="1"/>
</dbReference>
<name>D6WUM0_TRICA</name>
<dbReference type="SUPFAM" id="SSF53098">
    <property type="entry name" value="Ribonuclease H-like"/>
    <property type="match status" value="1"/>
</dbReference>
<dbReference type="PANTHER" id="PTHR31511:SF12">
    <property type="entry name" value="RHO TERMINATION FACTOR N-TERMINAL DOMAIN-CONTAINING PROTEIN"/>
    <property type="match status" value="1"/>
</dbReference>
<dbReference type="InterPro" id="IPR043502">
    <property type="entry name" value="DNA/RNA_pol_sf"/>
</dbReference>
<evidence type="ECO:0000313" key="2">
    <source>
        <dbReference type="Proteomes" id="UP000007266"/>
    </source>
</evidence>
<dbReference type="EMBL" id="KQ971357">
    <property type="protein sequence ID" value="EFA08493.1"/>
    <property type="molecule type" value="Genomic_DNA"/>
</dbReference>
<dbReference type="HOGENOM" id="CLU_002028_5_1_1"/>